<keyword evidence="1" id="KW-1133">Transmembrane helix</keyword>
<accession>A0A0B2UQS7</accession>
<keyword evidence="1" id="KW-0812">Transmembrane</keyword>
<feature type="non-terminal residue" evidence="2">
    <location>
        <position position="117"/>
    </location>
</feature>
<feature type="transmembrane region" description="Helical" evidence="1">
    <location>
        <begin position="99"/>
        <end position="116"/>
    </location>
</feature>
<name>A0A0B2UQS7_TOXCA</name>
<organism evidence="2 3">
    <name type="scientific">Toxocara canis</name>
    <name type="common">Canine roundworm</name>
    <dbReference type="NCBI Taxonomy" id="6265"/>
    <lineage>
        <taxon>Eukaryota</taxon>
        <taxon>Metazoa</taxon>
        <taxon>Ecdysozoa</taxon>
        <taxon>Nematoda</taxon>
        <taxon>Chromadorea</taxon>
        <taxon>Rhabditida</taxon>
        <taxon>Spirurina</taxon>
        <taxon>Ascaridomorpha</taxon>
        <taxon>Ascaridoidea</taxon>
        <taxon>Toxocaridae</taxon>
        <taxon>Toxocara</taxon>
    </lineage>
</organism>
<evidence type="ECO:0000313" key="2">
    <source>
        <dbReference type="EMBL" id="KHN71733.1"/>
    </source>
</evidence>
<dbReference type="AlphaFoldDB" id="A0A0B2UQS7"/>
<reference evidence="2 3" key="1">
    <citation type="submission" date="2014-11" db="EMBL/GenBank/DDBJ databases">
        <title>Genetic blueprint of the zoonotic pathogen Toxocara canis.</title>
        <authorList>
            <person name="Zhu X.-Q."/>
            <person name="Korhonen P.K."/>
            <person name="Cai H."/>
            <person name="Young N.D."/>
            <person name="Nejsum P."/>
            <person name="von Samson-Himmelstjerna G."/>
            <person name="Boag P.R."/>
            <person name="Tan P."/>
            <person name="Li Q."/>
            <person name="Min J."/>
            <person name="Yang Y."/>
            <person name="Wang X."/>
            <person name="Fang X."/>
            <person name="Hall R.S."/>
            <person name="Hofmann A."/>
            <person name="Sternberg P.W."/>
            <person name="Jex A.R."/>
            <person name="Gasser R.B."/>
        </authorList>
    </citation>
    <scope>NUCLEOTIDE SEQUENCE [LARGE SCALE GENOMIC DNA]</scope>
    <source>
        <strain evidence="2">PN_DK_2014</strain>
    </source>
</reference>
<feature type="transmembrane region" description="Helical" evidence="1">
    <location>
        <begin position="32"/>
        <end position="51"/>
    </location>
</feature>
<keyword evidence="1" id="KW-0472">Membrane</keyword>
<protein>
    <submittedName>
        <fullName evidence="2">Uncharacterized protein</fullName>
    </submittedName>
</protein>
<sequence length="117" mass="13047">MAIQNRKDCGRIGKAHLSGSTISHKEKERYEAGATVIMLCTIACSMTATIARVTQMATTMQVGTNLLQLAPGFFGNGHSKMKGNVRTSFKQLQRRQRSVAYRGLLSDFLPFFIWFSK</sequence>
<gene>
    <name evidence="2" type="ORF">Tcan_00609</name>
</gene>
<evidence type="ECO:0000313" key="3">
    <source>
        <dbReference type="Proteomes" id="UP000031036"/>
    </source>
</evidence>
<proteinExistence type="predicted"/>
<comment type="caution">
    <text evidence="2">The sequence shown here is derived from an EMBL/GenBank/DDBJ whole genome shotgun (WGS) entry which is preliminary data.</text>
</comment>
<keyword evidence="3" id="KW-1185">Reference proteome</keyword>
<dbReference type="EMBL" id="JPKZ01020809">
    <property type="protein sequence ID" value="KHN71733.1"/>
    <property type="molecule type" value="Genomic_DNA"/>
</dbReference>
<evidence type="ECO:0000256" key="1">
    <source>
        <dbReference type="SAM" id="Phobius"/>
    </source>
</evidence>
<dbReference type="Proteomes" id="UP000031036">
    <property type="component" value="Unassembled WGS sequence"/>
</dbReference>